<dbReference type="PANTHER" id="PTHR11959">
    <property type="entry name" value="4-HYDROXYPHENYLPYRUVATE DIOXYGENASE"/>
    <property type="match status" value="1"/>
</dbReference>
<evidence type="ECO:0000256" key="2">
    <source>
        <dbReference type="ARBA" id="ARBA00022723"/>
    </source>
</evidence>
<dbReference type="GO" id="GO:0046872">
    <property type="term" value="F:metal ion binding"/>
    <property type="evidence" value="ECO:0007669"/>
    <property type="project" value="UniProtKB-KW"/>
</dbReference>
<evidence type="ECO:0000256" key="3">
    <source>
        <dbReference type="ARBA" id="ARBA00022737"/>
    </source>
</evidence>
<organism evidence="7 8">
    <name type="scientific">Kitasatospora kifunensis</name>
    <name type="common">Streptomyces kifunensis</name>
    <dbReference type="NCBI Taxonomy" id="58351"/>
    <lineage>
        <taxon>Bacteria</taxon>
        <taxon>Bacillati</taxon>
        <taxon>Actinomycetota</taxon>
        <taxon>Actinomycetes</taxon>
        <taxon>Kitasatosporales</taxon>
        <taxon>Streptomycetaceae</taxon>
        <taxon>Kitasatospora</taxon>
    </lineage>
</organism>
<protein>
    <submittedName>
        <fullName evidence="7">4-hydroxymandelate synthase</fullName>
        <ecNumber evidence="7">1.13.11.46</ecNumber>
    </submittedName>
</protein>
<dbReference type="EMBL" id="JACHJV010000001">
    <property type="protein sequence ID" value="MBB4926933.1"/>
    <property type="molecule type" value="Genomic_DNA"/>
</dbReference>
<proteinExistence type="inferred from homology"/>
<comment type="similarity">
    <text evidence="1">Belongs to the 4HPPD family.</text>
</comment>
<keyword evidence="8" id="KW-1185">Reference proteome</keyword>
<sequence length="365" mass="38920">MRALPTASYPADLDLDYVEFYVADVEATAAAFQSRYGFTLAGCAGSAAAGFRSLALTQGAMTLVLTEATIDDHPATAYVLAHGDGIADIALRTGDVTAAFTEAVRRGGRPIAEPAAHSGKFPTVTATIGGFGDVVHTLVERSANAEDRLPVGFTPLAATGTNADAPLLAEVDHFAVCVPADELDLTIAYYREVFGFEETFTERIAVGAQAMNSKVAQSVSRTITFTVIEPDTSADPGQIDAFLKRHGGAGVQHLAFSTEDAVHAVRTLADRGVQFLSTPGAYYDALAQRVAPKAHSIAQLRELSLLIDEDHGGQLFQIFTRSTHEKKTLFYEVIERIGAETFGSSNIKALYEAVEVERLRSEDAS</sequence>
<dbReference type="InterPro" id="IPR041736">
    <property type="entry name" value="4OHPhenylPyrv_dOase_N"/>
</dbReference>
<feature type="binding site" evidence="5">
    <location>
        <position position="253"/>
    </location>
    <ligand>
        <name>Fe cation</name>
        <dbReference type="ChEBI" id="CHEBI:24875"/>
    </ligand>
</feature>
<dbReference type="AlphaFoldDB" id="A0A7W7R878"/>
<dbReference type="InterPro" id="IPR004360">
    <property type="entry name" value="Glyas_Fos-R_dOase_dom"/>
</dbReference>
<dbReference type="GO" id="GO:0050585">
    <property type="term" value="F:4-hydroxymandelate synthase activity"/>
    <property type="evidence" value="ECO:0007669"/>
    <property type="project" value="UniProtKB-EC"/>
</dbReference>
<evidence type="ECO:0000256" key="4">
    <source>
        <dbReference type="ARBA" id="ARBA00023004"/>
    </source>
</evidence>
<dbReference type="InterPro" id="IPR005956">
    <property type="entry name" value="4OHPhenylPyrv_dOase"/>
</dbReference>
<feature type="binding site" evidence="5">
    <location>
        <position position="332"/>
    </location>
    <ligand>
        <name>Fe cation</name>
        <dbReference type="ChEBI" id="CHEBI:24875"/>
    </ligand>
</feature>
<dbReference type="RefSeq" id="WP_184940713.1">
    <property type="nucleotide sequence ID" value="NZ_JACHJV010000001.1"/>
</dbReference>
<evidence type="ECO:0000259" key="6">
    <source>
        <dbReference type="PROSITE" id="PS51819"/>
    </source>
</evidence>
<dbReference type="CDD" id="cd07250">
    <property type="entry name" value="HPPD_C_like"/>
    <property type="match status" value="1"/>
</dbReference>
<keyword evidence="4 5" id="KW-0408">Iron</keyword>
<keyword evidence="2 5" id="KW-0479">Metal-binding</keyword>
<comment type="caution">
    <text evidence="7">The sequence shown here is derived from an EMBL/GenBank/DDBJ whole genome shotgun (WGS) entry which is preliminary data.</text>
</comment>
<comment type="cofactor">
    <cofactor evidence="5">
        <name>Fe cation</name>
        <dbReference type="ChEBI" id="CHEBI:24875"/>
    </cofactor>
    <text evidence="5">Binds 1 Fe cation per subunit.</text>
</comment>
<evidence type="ECO:0000313" key="8">
    <source>
        <dbReference type="Proteomes" id="UP000540506"/>
    </source>
</evidence>
<name>A0A7W7R878_KITKI</name>
<feature type="domain" description="VOC" evidence="6">
    <location>
        <begin position="14"/>
        <end position="141"/>
    </location>
</feature>
<evidence type="ECO:0000256" key="1">
    <source>
        <dbReference type="ARBA" id="ARBA00005877"/>
    </source>
</evidence>
<dbReference type="Proteomes" id="UP000540506">
    <property type="component" value="Unassembled WGS sequence"/>
</dbReference>
<accession>A0A7W7R878</accession>
<dbReference type="NCBIfam" id="TIGR01263">
    <property type="entry name" value="4HPPD"/>
    <property type="match status" value="1"/>
</dbReference>
<evidence type="ECO:0000256" key="5">
    <source>
        <dbReference type="PIRSR" id="PIRSR009283-1"/>
    </source>
</evidence>
<keyword evidence="3" id="KW-0677">Repeat</keyword>
<dbReference type="GO" id="GO:0006572">
    <property type="term" value="P:L-tyrosine catabolic process"/>
    <property type="evidence" value="ECO:0007669"/>
    <property type="project" value="TreeGrafter"/>
</dbReference>
<dbReference type="GO" id="GO:0003868">
    <property type="term" value="F:4-hydroxyphenylpyruvate dioxygenase activity"/>
    <property type="evidence" value="ECO:0007669"/>
    <property type="project" value="InterPro"/>
</dbReference>
<gene>
    <name evidence="7" type="ORF">FHR34_005926</name>
</gene>
<dbReference type="PANTHER" id="PTHR11959:SF1">
    <property type="entry name" value="4-HYDROXYPHENYLPYRUVATE DIOXYGENASE"/>
    <property type="match status" value="1"/>
</dbReference>
<dbReference type="PIRSF" id="PIRSF009283">
    <property type="entry name" value="HPP_dOase"/>
    <property type="match status" value="1"/>
</dbReference>
<feature type="binding site" evidence="5">
    <location>
        <position position="173"/>
    </location>
    <ligand>
        <name>Fe cation</name>
        <dbReference type="ChEBI" id="CHEBI:24875"/>
    </ligand>
</feature>
<dbReference type="InterPro" id="IPR029068">
    <property type="entry name" value="Glyas_Bleomycin-R_OHBP_Dase"/>
</dbReference>
<dbReference type="PROSITE" id="PS51819">
    <property type="entry name" value="VOC"/>
    <property type="match status" value="2"/>
</dbReference>
<evidence type="ECO:0000313" key="7">
    <source>
        <dbReference type="EMBL" id="MBB4926933.1"/>
    </source>
</evidence>
<reference evidence="7 8" key="1">
    <citation type="submission" date="2020-08" db="EMBL/GenBank/DDBJ databases">
        <title>Sequencing the genomes of 1000 actinobacteria strains.</title>
        <authorList>
            <person name="Klenk H.-P."/>
        </authorList>
    </citation>
    <scope>NUCLEOTIDE SEQUENCE [LARGE SCALE GENOMIC DNA]</scope>
    <source>
        <strain evidence="7 8">DSM 41654</strain>
    </source>
</reference>
<dbReference type="Gene3D" id="3.10.180.10">
    <property type="entry name" value="2,3-Dihydroxybiphenyl 1,2-Dioxygenase, domain 1"/>
    <property type="match status" value="2"/>
</dbReference>
<dbReference type="InterPro" id="IPR041735">
    <property type="entry name" value="4OHPhenylPyrv_dOase_C"/>
</dbReference>
<dbReference type="EC" id="1.13.11.46" evidence="7"/>
<dbReference type="SUPFAM" id="SSF54593">
    <property type="entry name" value="Glyoxalase/Bleomycin resistance protein/Dihydroxybiphenyl dioxygenase"/>
    <property type="match status" value="1"/>
</dbReference>
<dbReference type="Pfam" id="PF00903">
    <property type="entry name" value="Glyoxalase"/>
    <property type="match status" value="1"/>
</dbReference>
<dbReference type="InterPro" id="IPR037523">
    <property type="entry name" value="VOC_core"/>
</dbReference>
<dbReference type="CDD" id="cd08342">
    <property type="entry name" value="HPPD_N_like"/>
    <property type="match status" value="1"/>
</dbReference>
<feature type="domain" description="VOC" evidence="6">
    <location>
        <begin position="170"/>
        <end position="321"/>
    </location>
</feature>
<keyword evidence="7" id="KW-0560">Oxidoreductase</keyword>